<keyword evidence="1" id="KW-0812">Transmembrane</keyword>
<keyword evidence="1" id="KW-0472">Membrane</keyword>
<reference evidence="2" key="1">
    <citation type="journal article" date="2020" name="Nature">
        <title>Giant virus diversity and host interactions through global metagenomics.</title>
        <authorList>
            <person name="Schulz F."/>
            <person name="Roux S."/>
            <person name="Paez-Espino D."/>
            <person name="Jungbluth S."/>
            <person name="Walsh D.A."/>
            <person name="Denef V.J."/>
            <person name="McMahon K.D."/>
            <person name="Konstantinidis K.T."/>
            <person name="Eloe-Fadrosh E.A."/>
            <person name="Kyrpides N.C."/>
            <person name="Woyke T."/>
        </authorList>
    </citation>
    <scope>NUCLEOTIDE SEQUENCE</scope>
    <source>
        <strain evidence="2">GVMAG-M-3300027963-9</strain>
    </source>
</reference>
<evidence type="ECO:0000256" key="1">
    <source>
        <dbReference type="SAM" id="Phobius"/>
    </source>
</evidence>
<evidence type="ECO:0000313" key="2">
    <source>
        <dbReference type="EMBL" id="QHU32188.1"/>
    </source>
</evidence>
<keyword evidence="1" id="KW-1133">Transmembrane helix</keyword>
<dbReference type="AlphaFoldDB" id="A0A6C0LQD4"/>
<sequence>MSFITSLSNKISYMVNTAVSDPKADAYAKEKAKQAEQDARVAKNKVATAADAAAKAKAEQDAKDEAAKLSARSKASISGFLAQSSQGILTTFIVITCIAVALYGGHIAANQDIGYSPAGRLVSFMYGCILSPILIVKYILNLYYFNIPVPMWGFLPLSTYVPNGDLEIFFLSPFCYKEDQGSIDARAKVAQSYLEAFQRTAPLAQPPKVTDSKAAV</sequence>
<organism evidence="2">
    <name type="scientific">viral metagenome</name>
    <dbReference type="NCBI Taxonomy" id="1070528"/>
    <lineage>
        <taxon>unclassified sequences</taxon>
        <taxon>metagenomes</taxon>
        <taxon>organismal metagenomes</taxon>
    </lineage>
</organism>
<dbReference type="EMBL" id="MN740536">
    <property type="protein sequence ID" value="QHU32188.1"/>
    <property type="molecule type" value="Genomic_DNA"/>
</dbReference>
<feature type="transmembrane region" description="Helical" evidence="1">
    <location>
        <begin position="121"/>
        <end position="145"/>
    </location>
</feature>
<protein>
    <submittedName>
        <fullName evidence="2">Uncharacterized protein</fullName>
    </submittedName>
</protein>
<accession>A0A6C0LQD4</accession>
<feature type="transmembrane region" description="Helical" evidence="1">
    <location>
        <begin position="88"/>
        <end position="109"/>
    </location>
</feature>
<proteinExistence type="predicted"/>
<name>A0A6C0LQD4_9ZZZZ</name>